<dbReference type="EMBL" id="FNNI01000003">
    <property type="protein sequence ID" value="SDX02700.1"/>
    <property type="molecule type" value="Genomic_DNA"/>
</dbReference>
<keyword evidence="2" id="KW-1185">Reference proteome</keyword>
<gene>
    <name evidence="1" type="ORF">SAMN05443545_103425</name>
</gene>
<reference evidence="1 2" key="1">
    <citation type="submission" date="2016-10" db="EMBL/GenBank/DDBJ databases">
        <authorList>
            <person name="de Groot N.N."/>
        </authorList>
    </citation>
    <scope>NUCLEOTIDE SEQUENCE [LARGE SCALE GENOMIC DNA]</scope>
    <source>
        <strain evidence="1 2">DSM 19219</strain>
    </source>
</reference>
<sequence length="34" mass="3472">MVKNHGGFCMTSLKVNAPAVEARKGTLLSLVAGA</sequence>
<protein>
    <submittedName>
        <fullName evidence="1">Uncharacterized protein</fullName>
    </submittedName>
</protein>
<dbReference type="Proteomes" id="UP000198500">
    <property type="component" value="Unassembled WGS sequence"/>
</dbReference>
<proteinExistence type="predicted"/>
<name>A0A1H2YCC6_9GAMM</name>
<evidence type="ECO:0000313" key="1">
    <source>
        <dbReference type="EMBL" id="SDX02700.1"/>
    </source>
</evidence>
<evidence type="ECO:0000313" key="2">
    <source>
        <dbReference type="Proteomes" id="UP000198500"/>
    </source>
</evidence>
<organism evidence="1 2">
    <name type="scientific">Aidingimonas halophila</name>
    <dbReference type="NCBI Taxonomy" id="574349"/>
    <lineage>
        <taxon>Bacteria</taxon>
        <taxon>Pseudomonadati</taxon>
        <taxon>Pseudomonadota</taxon>
        <taxon>Gammaproteobacteria</taxon>
        <taxon>Oceanospirillales</taxon>
        <taxon>Halomonadaceae</taxon>
        <taxon>Aidingimonas</taxon>
    </lineage>
</organism>
<accession>A0A1H2YCC6</accession>
<dbReference type="AlphaFoldDB" id="A0A1H2YCC6"/>